<dbReference type="AlphaFoldDB" id="A0A166WMN2"/>
<proteinExistence type="predicted"/>
<name>A0A166WMN2_9AGAM</name>
<dbReference type="EMBL" id="KV417481">
    <property type="protein sequence ID" value="KZP33911.1"/>
    <property type="molecule type" value="Genomic_DNA"/>
</dbReference>
<protein>
    <submittedName>
        <fullName evidence="1">Uncharacterized protein</fullName>
    </submittedName>
</protein>
<gene>
    <name evidence="1" type="ORF">FIBSPDRAFT_208412</name>
</gene>
<evidence type="ECO:0000313" key="1">
    <source>
        <dbReference type="EMBL" id="KZP33911.1"/>
    </source>
</evidence>
<reference evidence="1 2" key="1">
    <citation type="journal article" date="2016" name="Mol. Biol. Evol.">
        <title>Comparative Genomics of Early-Diverging Mushroom-Forming Fungi Provides Insights into the Origins of Lignocellulose Decay Capabilities.</title>
        <authorList>
            <person name="Nagy L.G."/>
            <person name="Riley R."/>
            <person name="Tritt A."/>
            <person name="Adam C."/>
            <person name="Daum C."/>
            <person name="Floudas D."/>
            <person name="Sun H."/>
            <person name="Yadav J.S."/>
            <person name="Pangilinan J."/>
            <person name="Larsson K.H."/>
            <person name="Matsuura K."/>
            <person name="Barry K."/>
            <person name="Labutti K."/>
            <person name="Kuo R."/>
            <person name="Ohm R.A."/>
            <person name="Bhattacharya S.S."/>
            <person name="Shirouzu T."/>
            <person name="Yoshinaga Y."/>
            <person name="Martin F.M."/>
            <person name="Grigoriev I.V."/>
            <person name="Hibbett D.S."/>
        </authorList>
    </citation>
    <scope>NUCLEOTIDE SEQUENCE [LARGE SCALE GENOMIC DNA]</scope>
    <source>
        <strain evidence="1 2">CBS 109695</strain>
    </source>
</reference>
<dbReference type="Proteomes" id="UP000076532">
    <property type="component" value="Unassembled WGS sequence"/>
</dbReference>
<evidence type="ECO:0000313" key="2">
    <source>
        <dbReference type="Proteomes" id="UP000076532"/>
    </source>
</evidence>
<sequence length="235" mass="26130">MGVAAAGWPSRWCPISCQAPWAQTTHTNSRSRPTAPFRSPEPLWIPRSTHLYPGSGIHSFITEESGRPVSFPDDARGFLHLHAPAAEPTAMWEIRFRVTDSDCPSSFKAGSDLVYPNGTTWAIALGSLHPRNREYLPLRDLLIREGVDVDALLDKMGVTKIKKANSRPQIDSSLAQRFRVDFQSTSIHAVFISFSGEQMQCAVKNMFTIGQSPEHRLSPYSGLSLVPLRKICISR</sequence>
<dbReference type="OrthoDB" id="2750929at2759"/>
<organism evidence="1 2">
    <name type="scientific">Athelia psychrophila</name>
    <dbReference type="NCBI Taxonomy" id="1759441"/>
    <lineage>
        <taxon>Eukaryota</taxon>
        <taxon>Fungi</taxon>
        <taxon>Dikarya</taxon>
        <taxon>Basidiomycota</taxon>
        <taxon>Agaricomycotina</taxon>
        <taxon>Agaricomycetes</taxon>
        <taxon>Agaricomycetidae</taxon>
        <taxon>Atheliales</taxon>
        <taxon>Atheliaceae</taxon>
        <taxon>Athelia</taxon>
    </lineage>
</organism>
<keyword evidence="2" id="KW-1185">Reference proteome</keyword>
<accession>A0A166WMN2</accession>